<evidence type="ECO:0000256" key="2">
    <source>
        <dbReference type="ARBA" id="ARBA00002988"/>
    </source>
</evidence>
<reference evidence="18 19" key="1">
    <citation type="submission" date="2018-06" db="EMBL/GenBank/DDBJ databases">
        <title>Complete genome of Desulfovibrio marinus P48SEP.</title>
        <authorList>
            <person name="Crispim J.S."/>
            <person name="Vidigal P.M.P."/>
            <person name="Silva L.C.F."/>
            <person name="Araujo L.C."/>
            <person name="Laguardia C.N."/>
            <person name="Dias R.S."/>
            <person name="Sousa M.P."/>
            <person name="Paula S.O."/>
            <person name="Silva C."/>
        </authorList>
    </citation>
    <scope>NUCLEOTIDE SEQUENCE [LARGE SCALE GENOMIC DNA]</scope>
    <source>
        <strain evidence="18 19">P48SEP</strain>
    </source>
</reference>
<dbReference type="GO" id="GO:0046872">
    <property type="term" value="F:metal ion binding"/>
    <property type="evidence" value="ECO:0007669"/>
    <property type="project" value="UniProtKB-KW"/>
</dbReference>
<gene>
    <name evidence="18" type="ORF">DQK91_19340</name>
</gene>
<comment type="cofactor">
    <cofactor evidence="1">
        <name>Mg(2+)</name>
        <dbReference type="ChEBI" id="CHEBI:18420"/>
    </cofactor>
</comment>
<feature type="domain" description="Pyruvate phosphate dikinase AMP/ATP-binding" evidence="17">
    <location>
        <begin position="144"/>
        <end position="446"/>
    </location>
</feature>
<evidence type="ECO:0000256" key="4">
    <source>
        <dbReference type="ARBA" id="ARBA00007837"/>
    </source>
</evidence>
<dbReference type="EC" id="2.7.9.2" evidence="5"/>
<evidence type="ECO:0000313" key="19">
    <source>
        <dbReference type="Proteomes" id="UP000434052"/>
    </source>
</evidence>
<dbReference type="Gene3D" id="3.30.1490.20">
    <property type="entry name" value="ATP-grasp fold, A domain"/>
    <property type="match status" value="1"/>
</dbReference>
<evidence type="ECO:0000256" key="11">
    <source>
        <dbReference type="ARBA" id="ARBA00022840"/>
    </source>
</evidence>
<feature type="compositionally biased region" description="Basic and acidic residues" evidence="15">
    <location>
        <begin position="466"/>
        <end position="481"/>
    </location>
</feature>
<accession>A0A6P1ZCL1</accession>
<name>A0A6P1ZCL1_9BACT</name>
<dbReference type="RefSeq" id="WP_144307052.1">
    <property type="nucleotide sequence ID" value="NZ_QMIF01000018.1"/>
</dbReference>
<dbReference type="InterPro" id="IPR008279">
    <property type="entry name" value="PEP-util_enz_mobile_dom"/>
</dbReference>
<sequence>MTNLFVPFLSWMRARKQHQEPLGEKELEALRRRFRARHHNFKLLLSGNNEALEHIGRLEDLARGVRPFGGQAVRAAAARITTLAYRSIKHLEAITGERQTTLRERFDAIRGEVDAILAPHHAKDNVLPGPRILTMDAVTKQDVDQVGPKMARLGEARNVLGMQVPDGFVITAAACEEFMAASGLREEINRRMQARSDELTSRMTLALELQALVLESPLPPALETAMCEACEGLAQRLGAAPRLVVRSSALGEDQTGASFAGQHRSAVNVSVDSLTRVYKEVVASTYSLEAISYRLTKGIPEESAVMCVGVLQMVEPEAGGVAYSRDPLGVRADSALVYSVFGLPKQIVDGADAADFIALDRESGDVLEHDIAAKHQRTICFEDEGVCREELDPSLASRSSIDLATAKQIFNLVMRLERHFGEPQDMEWAETDDGAIVVLQSRPLPAAIDREVSAFELELPLPDSRRELQPLSESEPHRELGRGIAASPGVAAGPVHRIEREADMLTMPAGAVIVVKRPLPRFAPALAEASAIVAEEGGAAGHLASVARELDKPALFGMVDAMRRLTPGDEVTVDADSMVLLDGRVEERLTRTAPRTNLMRGSAVHTMLLAVMPHIVRLTLLDPQSDAFAARNCMTMHDIFRFCHERALLAMFDFGEDTPFPERAARLLAGGKSSQFKVIDLGDSFHDKTHNNTVRVEDIDSLPFQAFWRGMTAVPWAGPPAVETKGLASIFHEALLNTNLEPSMPSAYAVQNYFMVARDFMSAQSRFGFHFATVEALVGERTRENYISFRFAGGAADQHRRESRAALVASLLDDLGFDTVRNFDAVRARMDNRRAETMVSRLAALGFLTMHTRQLDMVMGSDGAVESYRQSLSSHLAEIAS</sequence>
<keyword evidence="11" id="KW-0067">ATP-binding</keyword>
<dbReference type="PANTHER" id="PTHR43030:SF1">
    <property type="entry name" value="PHOSPHOENOLPYRUVATE SYNTHASE"/>
    <property type="match status" value="1"/>
</dbReference>
<dbReference type="SUPFAM" id="SSF56059">
    <property type="entry name" value="Glutathione synthetase ATP-binding domain-like"/>
    <property type="match status" value="1"/>
</dbReference>
<evidence type="ECO:0000259" key="16">
    <source>
        <dbReference type="Pfam" id="PF00391"/>
    </source>
</evidence>
<comment type="similarity">
    <text evidence="4">Belongs to the PEP-utilizing enzyme family.</text>
</comment>
<dbReference type="EMBL" id="QMIF01000018">
    <property type="protein sequence ID" value="TVM30995.1"/>
    <property type="molecule type" value="Genomic_DNA"/>
</dbReference>
<dbReference type="AlphaFoldDB" id="A0A6P1ZCL1"/>
<feature type="region of interest" description="Disordered" evidence="15">
    <location>
        <begin position="466"/>
        <end position="487"/>
    </location>
</feature>
<evidence type="ECO:0000256" key="1">
    <source>
        <dbReference type="ARBA" id="ARBA00001946"/>
    </source>
</evidence>
<dbReference type="Gene3D" id="3.50.30.10">
    <property type="entry name" value="Phosphohistidine domain"/>
    <property type="match status" value="1"/>
</dbReference>
<dbReference type="UniPathway" id="UPA00138"/>
<proteinExistence type="inferred from homology"/>
<dbReference type="SUPFAM" id="SSF52009">
    <property type="entry name" value="Phosphohistidine domain"/>
    <property type="match status" value="1"/>
</dbReference>
<evidence type="ECO:0000256" key="9">
    <source>
        <dbReference type="ARBA" id="ARBA00022741"/>
    </source>
</evidence>
<evidence type="ECO:0000256" key="3">
    <source>
        <dbReference type="ARBA" id="ARBA00004742"/>
    </source>
</evidence>
<evidence type="ECO:0000313" key="18">
    <source>
        <dbReference type="EMBL" id="TVM30995.1"/>
    </source>
</evidence>
<dbReference type="Gene3D" id="3.30.470.20">
    <property type="entry name" value="ATP-grasp fold, B domain"/>
    <property type="match status" value="1"/>
</dbReference>
<dbReference type="GO" id="GO:0005524">
    <property type="term" value="F:ATP binding"/>
    <property type="evidence" value="ECO:0007669"/>
    <property type="project" value="UniProtKB-KW"/>
</dbReference>
<keyword evidence="10" id="KW-0418">Kinase</keyword>
<evidence type="ECO:0000256" key="13">
    <source>
        <dbReference type="ARBA" id="ARBA00033470"/>
    </source>
</evidence>
<evidence type="ECO:0000256" key="7">
    <source>
        <dbReference type="ARBA" id="ARBA00022679"/>
    </source>
</evidence>
<dbReference type="OrthoDB" id="9760711at2"/>
<dbReference type="PANTHER" id="PTHR43030">
    <property type="entry name" value="PHOSPHOENOLPYRUVATE SYNTHASE"/>
    <property type="match status" value="1"/>
</dbReference>
<evidence type="ECO:0000256" key="12">
    <source>
        <dbReference type="ARBA" id="ARBA00022842"/>
    </source>
</evidence>
<dbReference type="InterPro" id="IPR002192">
    <property type="entry name" value="PPDK_AMP/ATP-bd"/>
</dbReference>
<comment type="catalytic activity">
    <reaction evidence="14">
        <text>pyruvate + ATP + H2O = phosphoenolpyruvate + AMP + phosphate + 2 H(+)</text>
        <dbReference type="Rhea" id="RHEA:11364"/>
        <dbReference type="ChEBI" id="CHEBI:15361"/>
        <dbReference type="ChEBI" id="CHEBI:15377"/>
        <dbReference type="ChEBI" id="CHEBI:15378"/>
        <dbReference type="ChEBI" id="CHEBI:30616"/>
        <dbReference type="ChEBI" id="CHEBI:43474"/>
        <dbReference type="ChEBI" id="CHEBI:58702"/>
        <dbReference type="ChEBI" id="CHEBI:456215"/>
        <dbReference type="EC" id="2.7.9.2"/>
    </reaction>
</comment>
<evidence type="ECO:0000256" key="5">
    <source>
        <dbReference type="ARBA" id="ARBA00011996"/>
    </source>
</evidence>
<evidence type="ECO:0000256" key="10">
    <source>
        <dbReference type="ARBA" id="ARBA00022777"/>
    </source>
</evidence>
<dbReference type="Pfam" id="PF00391">
    <property type="entry name" value="PEP-utilizers"/>
    <property type="match status" value="1"/>
</dbReference>
<comment type="pathway">
    <text evidence="3">Carbohydrate biosynthesis; gluconeogenesis.</text>
</comment>
<dbReference type="Pfam" id="PF01326">
    <property type="entry name" value="PPDK_N"/>
    <property type="match status" value="1"/>
</dbReference>
<dbReference type="Proteomes" id="UP000434052">
    <property type="component" value="Unassembled WGS sequence"/>
</dbReference>
<organism evidence="18 19">
    <name type="scientific">Oceanidesulfovibrio marinus</name>
    <dbReference type="NCBI Taxonomy" id="370038"/>
    <lineage>
        <taxon>Bacteria</taxon>
        <taxon>Pseudomonadati</taxon>
        <taxon>Thermodesulfobacteriota</taxon>
        <taxon>Desulfovibrionia</taxon>
        <taxon>Desulfovibrionales</taxon>
        <taxon>Desulfovibrionaceae</taxon>
        <taxon>Oceanidesulfovibrio</taxon>
    </lineage>
</organism>
<keyword evidence="7" id="KW-0808">Transferase</keyword>
<comment type="function">
    <text evidence="2">Catalyzes the phosphorylation of pyruvate to phosphoenolpyruvate.</text>
</comment>
<keyword evidence="8" id="KW-0479">Metal-binding</keyword>
<evidence type="ECO:0000256" key="15">
    <source>
        <dbReference type="SAM" id="MobiDB-lite"/>
    </source>
</evidence>
<evidence type="ECO:0000256" key="8">
    <source>
        <dbReference type="ARBA" id="ARBA00022723"/>
    </source>
</evidence>
<dbReference type="GO" id="GO:0006094">
    <property type="term" value="P:gluconeogenesis"/>
    <property type="evidence" value="ECO:0007669"/>
    <property type="project" value="UniProtKB-UniPathway"/>
</dbReference>
<dbReference type="InterPro" id="IPR036637">
    <property type="entry name" value="Phosphohistidine_dom_sf"/>
</dbReference>
<comment type="caution">
    <text evidence="18">The sequence shown here is derived from an EMBL/GenBank/DDBJ whole genome shotgun (WGS) entry which is preliminary data.</text>
</comment>
<dbReference type="GO" id="GO:0008986">
    <property type="term" value="F:pyruvate, water dikinase activity"/>
    <property type="evidence" value="ECO:0007669"/>
    <property type="project" value="UniProtKB-EC"/>
</dbReference>
<evidence type="ECO:0000256" key="6">
    <source>
        <dbReference type="ARBA" id="ARBA00021623"/>
    </source>
</evidence>
<keyword evidence="9" id="KW-0547">Nucleotide-binding</keyword>
<keyword evidence="12" id="KW-0460">Magnesium</keyword>
<evidence type="ECO:0000256" key="14">
    <source>
        <dbReference type="ARBA" id="ARBA00047700"/>
    </source>
</evidence>
<protein>
    <recommendedName>
        <fullName evidence="6">Phosphoenolpyruvate synthase</fullName>
        <ecNumber evidence="5">2.7.9.2</ecNumber>
    </recommendedName>
    <alternativeName>
        <fullName evidence="13">Pyruvate, water dikinase</fullName>
    </alternativeName>
</protein>
<dbReference type="InterPro" id="IPR013815">
    <property type="entry name" value="ATP_grasp_subdomain_1"/>
</dbReference>
<dbReference type="InterPro" id="IPR006319">
    <property type="entry name" value="PEP_synth"/>
</dbReference>
<evidence type="ECO:0000259" key="17">
    <source>
        <dbReference type="Pfam" id="PF01326"/>
    </source>
</evidence>
<feature type="domain" description="PEP-utilising enzyme mobile" evidence="16">
    <location>
        <begin position="508"/>
        <end position="577"/>
    </location>
</feature>